<proteinExistence type="predicted"/>
<name>A0A1S4FYA7_AEDAE</name>
<dbReference type="GO" id="GO:0032574">
    <property type="term" value="F:5'-3' RNA helicase activity"/>
    <property type="evidence" value="ECO:0007669"/>
    <property type="project" value="InterPro"/>
</dbReference>
<dbReference type="Pfam" id="PF13087">
    <property type="entry name" value="AAA_12"/>
    <property type="match status" value="1"/>
</dbReference>
<evidence type="ECO:0000313" key="8">
    <source>
        <dbReference type="Proteomes" id="UP000008820"/>
    </source>
</evidence>
<dbReference type="AlphaFoldDB" id="A0A1S4FYA7"/>
<dbReference type="Proteomes" id="UP000008820">
    <property type="component" value="Chromosome 1"/>
</dbReference>
<keyword evidence="8" id="KW-1185">Reference proteome</keyword>
<evidence type="ECO:0000256" key="3">
    <source>
        <dbReference type="ARBA" id="ARBA00023158"/>
    </source>
</evidence>
<protein>
    <submittedName>
        <fullName evidence="7">Uncharacterized protein</fullName>
    </submittedName>
</protein>
<accession>A0A1S4FYA7</accession>
<dbReference type="InterPro" id="IPR041679">
    <property type="entry name" value="DNA2/NAM7-like_C"/>
</dbReference>
<evidence type="ECO:0000259" key="5">
    <source>
        <dbReference type="Pfam" id="PF13086"/>
    </source>
</evidence>
<dbReference type="PANTHER" id="PTHR45418:SF1">
    <property type="entry name" value="CANCER_TESTIS ANTIGEN 55"/>
    <property type="match status" value="1"/>
</dbReference>
<sequence>MPVIMNSTPATKLSTSKAAIDKLASANSVKTESVPKEATQTSPPKRKERPWKLRHIRTFTRDFKEVKHSPRYCYVCRAQCRDDYQFAKHLEAHGREFRFIRQVEDYILEEPMFQIRLDYRPDFAKTLVYVKNVSPHPVVLLNMAYLHLADGQLMTLFESEKRIPWGSFATFSFNSCLLSELDRNFALILVGLATAKTEILEQYYVQVTELSHFLSEQLVLKKPPIHCPALNHYPIPAVVQELYKNDFSPNSKFTGAKALLDRLAGFKKDGLHPGNYIEYLNVLNQIEDYDLQVEYTKYRIKEAKLVPGISEKFYRLSIDQFQVAPTLLDEECGVKVIIPSEFEPRCFIGTIHKVHPDYMVIHMNTPPEPAPFYTVVFECNRLTFQMEYFALSLLAKTDIEKLLFPKPPVEKKIKYERFEWVSKNVATNNEQMSAVRNIVNRTAFPAPYILFGPPGTGKTSTLVEAVVQIWKLQPKANVLVAASSNFACDEFTKRLLEFIPATDVFRFLSKACEKNMLNMNEAVVDISNLASGTYATPSWHDIYNSRIVVATVTMCGRLAQAKIDPNHFSYIFIDEAGSTKEISALVPIAGIGTCEKEVTASVVLSGDPKQLGPLVRHEFLRHTVQETSMLERLMNHSIYLKDPATGQYNYLVITKLLNNFRSNKHMLQFSNYAFYEGDLRPCGPAFATDWAIGWPELPRKDFPLFFHAIRGQTEKDAHSCSLYNRQEADQIIAYIKIILSKEINGRTVAENDIGVISPYTKQVHHIKGLVKDNNWDKVEVGSTEQYQGREKPIILISTVRSGLSTVGFLNNEKRLNVAITRARALMIIVGNPDTLQRDVHWYSLLKYFVDNGALKGCTFKLVPPYMQTTDATVEKDW</sequence>
<feature type="domain" description="DNA2/NAM7 helicase helicase" evidence="5">
    <location>
        <begin position="427"/>
        <end position="497"/>
    </location>
</feature>
<dbReference type="OrthoDB" id="7779868at2759"/>
<dbReference type="InterPro" id="IPR047187">
    <property type="entry name" value="SF1_C_Upf1"/>
</dbReference>
<dbReference type="InParanoid" id="A0A1S4FYA7"/>
<reference evidence="7" key="2">
    <citation type="submission" date="2020-05" db="UniProtKB">
        <authorList>
            <consortium name="EnsemblMetazoa"/>
        </authorList>
    </citation>
    <scope>IDENTIFICATION</scope>
    <source>
        <strain evidence="7">LVP_AGWG</strain>
    </source>
</reference>
<dbReference type="PANTHER" id="PTHR45418">
    <property type="entry name" value="CANCER/TESTIS ANTIGEN 55"/>
    <property type="match status" value="1"/>
</dbReference>
<dbReference type="FunCoup" id="A0A1S4FYA7">
    <property type="interactions" value="20"/>
</dbReference>
<keyword evidence="2" id="KW-0963">Cytoplasm</keyword>
<feature type="region of interest" description="Disordered" evidence="4">
    <location>
        <begin position="25"/>
        <end position="49"/>
    </location>
</feature>
<dbReference type="EnsemblMetazoa" id="AAEL013025-RA">
    <property type="protein sequence ID" value="AAEL013025-PA"/>
    <property type="gene ID" value="AAEL013025"/>
</dbReference>
<dbReference type="SUPFAM" id="SSF52540">
    <property type="entry name" value="P-loop containing nucleoside triphosphate hydrolases"/>
    <property type="match status" value="1"/>
</dbReference>
<feature type="domain" description="DNA2/NAM7 helicase-like C-terminal" evidence="6">
    <location>
        <begin position="627"/>
        <end position="832"/>
    </location>
</feature>
<dbReference type="GO" id="GO:0003723">
    <property type="term" value="F:RNA binding"/>
    <property type="evidence" value="ECO:0007669"/>
    <property type="project" value="InterPro"/>
</dbReference>
<dbReference type="GO" id="GO:0005737">
    <property type="term" value="C:cytoplasm"/>
    <property type="evidence" value="ECO:0007669"/>
    <property type="project" value="UniProtKB-SubCell"/>
</dbReference>
<organism evidence="7 8">
    <name type="scientific">Aedes aegypti</name>
    <name type="common">Yellowfever mosquito</name>
    <name type="synonym">Culex aegypti</name>
    <dbReference type="NCBI Taxonomy" id="7159"/>
    <lineage>
        <taxon>Eukaryota</taxon>
        <taxon>Metazoa</taxon>
        <taxon>Ecdysozoa</taxon>
        <taxon>Arthropoda</taxon>
        <taxon>Hexapoda</taxon>
        <taxon>Insecta</taxon>
        <taxon>Pterygota</taxon>
        <taxon>Neoptera</taxon>
        <taxon>Endopterygota</taxon>
        <taxon>Diptera</taxon>
        <taxon>Nematocera</taxon>
        <taxon>Culicoidea</taxon>
        <taxon>Culicidae</taxon>
        <taxon>Culicinae</taxon>
        <taxon>Aedini</taxon>
        <taxon>Aedes</taxon>
        <taxon>Stegomyia</taxon>
    </lineage>
</organism>
<dbReference type="InterPro" id="IPR026122">
    <property type="entry name" value="MOV-10/SDE3_DEXXQ/H-box"/>
</dbReference>
<dbReference type="Pfam" id="PF13086">
    <property type="entry name" value="AAA_11"/>
    <property type="match status" value="2"/>
</dbReference>
<dbReference type="GO" id="GO:0031047">
    <property type="term" value="P:regulatory ncRNA-mediated gene silencing"/>
    <property type="evidence" value="ECO:0007669"/>
    <property type="project" value="UniProtKB-KW"/>
</dbReference>
<reference evidence="7 8" key="1">
    <citation type="submission" date="2017-06" db="EMBL/GenBank/DDBJ databases">
        <title>Aedes aegypti genome working group (AGWG) sequencing and assembly.</title>
        <authorList>
            <consortium name="Aedes aegypti Genome Working Group (AGWG)"/>
            <person name="Matthews B.J."/>
        </authorList>
    </citation>
    <scope>NUCLEOTIDE SEQUENCE [LARGE SCALE GENOMIC DNA]</scope>
    <source>
        <strain evidence="7 8">LVP_AGWG</strain>
    </source>
</reference>
<evidence type="ECO:0000256" key="2">
    <source>
        <dbReference type="ARBA" id="ARBA00022490"/>
    </source>
</evidence>
<evidence type="ECO:0000256" key="4">
    <source>
        <dbReference type="SAM" id="MobiDB-lite"/>
    </source>
</evidence>
<gene>
    <name evidence="7" type="primary">5577128</name>
</gene>
<evidence type="ECO:0000256" key="1">
    <source>
        <dbReference type="ARBA" id="ARBA00004496"/>
    </source>
</evidence>
<dbReference type="InterPro" id="IPR041677">
    <property type="entry name" value="DNA2/NAM7_AAA_11"/>
</dbReference>
<keyword evidence="3" id="KW-0943">RNA-mediated gene silencing</keyword>
<dbReference type="InterPro" id="IPR027417">
    <property type="entry name" value="P-loop_NTPase"/>
</dbReference>
<dbReference type="CDD" id="cd18038">
    <property type="entry name" value="DEXXQc_Helz-like"/>
    <property type="match status" value="1"/>
</dbReference>
<feature type="domain" description="DNA2/NAM7 helicase helicase" evidence="5">
    <location>
        <begin position="543"/>
        <end position="615"/>
    </location>
</feature>
<dbReference type="CDD" id="cd18808">
    <property type="entry name" value="SF1_C_Upf1"/>
    <property type="match status" value="1"/>
</dbReference>
<comment type="subcellular location">
    <subcellularLocation>
        <location evidence="1">Cytoplasm</location>
    </subcellularLocation>
</comment>
<dbReference type="Gene3D" id="3.40.50.300">
    <property type="entry name" value="P-loop containing nucleotide triphosphate hydrolases"/>
    <property type="match status" value="2"/>
</dbReference>
<evidence type="ECO:0000259" key="6">
    <source>
        <dbReference type="Pfam" id="PF13087"/>
    </source>
</evidence>
<evidence type="ECO:0000313" key="7">
    <source>
        <dbReference type="EnsemblMetazoa" id="AAEL013025-PA"/>
    </source>
</evidence>
<dbReference type="VEuPathDB" id="VectorBase:AAEL013025"/>